<accession>A0A444ZU25</accession>
<evidence type="ECO:0000256" key="1">
    <source>
        <dbReference type="SAM" id="MobiDB-lite"/>
    </source>
</evidence>
<dbReference type="EMBL" id="SDMP01000013">
    <property type="protein sequence ID" value="RYR17740.1"/>
    <property type="molecule type" value="Genomic_DNA"/>
</dbReference>
<protein>
    <submittedName>
        <fullName evidence="2">Uncharacterized protein</fullName>
    </submittedName>
</protein>
<keyword evidence="3" id="KW-1185">Reference proteome</keyword>
<feature type="region of interest" description="Disordered" evidence="1">
    <location>
        <begin position="58"/>
        <end position="101"/>
    </location>
</feature>
<gene>
    <name evidence="2" type="ORF">Ahy_B03g062430</name>
</gene>
<feature type="compositionally biased region" description="Acidic residues" evidence="1">
    <location>
        <begin position="63"/>
        <end position="74"/>
    </location>
</feature>
<evidence type="ECO:0000313" key="3">
    <source>
        <dbReference type="Proteomes" id="UP000289738"/>
    </source>
</evidence>
<organism evidence="2 3">
    <name type="scientific">Arachis hypogaea</name>
    <name type="common">Peanut</name>
    <dbReference type="NCBI Taxonomy" id="3818"/>
    <lineage>
        <taxon>Eukaryota</taxon>
        <taxon>Viridiplantae</taxon>
        <taxon>Streptophyta</taxon>
        <taxon>Embryophyta</taxon>
        <taxon>Tracheophyta</taxon>
        <taxon>Spermatophyta</taxon>
        <taxon>Magnoliopsida</taxon>
        <taxon>eudicotyledons</taxon>
        <taxon>Gunneridae</taxon>
        <taxon>Pentapetalae</taxon>
        <taxon>rosids</taxon>
        <taxon>fabids</taxon>
        <taxon>Fabales</taxon>
        <taxon>Fabaceae</taxon>
        <taxon>Papilionoideae</taxon>
        <taxon>50 kb inversion clade</taxon>
        <taxon>dalbergioids sensu lato</taxon>
        <taxon>Dalbergieae</taxon>
        <taxon>Pterocarpus clade</taxon>
        <taxon>Arachis</taxon>
    </lineage>
</organism>
<feature type="compositionally biased region" description="Gly residues" evidence="1">
    <location>
        <begin position="92"/>
        <end position="101"/>
    </location>
</feature>
<name>A0A444ZU25_ARAHY</name>
<proteinExistence type="predicted"/>
<sequence>MERIYERACVGEKFYADRLKLWSGNNGRNSVIRGTCGGGEVGIVDRVPTSLQCGAPVGMGDALLDDDDDDDVESDLIANDSSDEIAASNPVGAGGGSGSGT</sequence>
<reference evidence="2 3" key="1">
    <citation type="submission" date="2019-01" db="EMBL/GenBank/DDBJ databases">
        <title>Sequencing of cultivated peanut Arachis hypogaea provides insights into genome evolution and oil improvement.</title>
        <authorList>
            <person name="Chen X."/>
        </authorList>
    </citation>
    <scope>NUCLEOTIDE SEQUENCE [LARGE SCALE GENOMIC DNA]</scope>
    <source>
        <strain evidence="3">cv. Fuhuasheng</strain>
        <tissue evidence="2">Leaves</tissue>
    </source>
</reference>
<dbReference type="AlphaFoldDB" id="A0A444ZU25"/>
<dbReference type="Proteomes" id="UP000289738">
    <property type="component" value="Chromosome B03"/>
</dbReference>
<evidence type="ECO:0000313" key="2">
    <source>
        <dbReference type="EMBL" id="RYR17740.1"/>
    </source>
</evidence>
<comment type="caution">
    <text evidence="2">The sequence shown here is derived from an EMBL/GenBank/DDBJ whole genome shotgun (WGS) entry which is preliminary data.</text>
</comment>